<dbReference type="InterPro" id="IPR036388">
    <property type="entry name" value="WH-like_DNA-bd_sf"/>
</dbReference>
<evidence type="ECO:0000256" key="4">
    <source>
        <dbReference type="ARBA" id="ARBA00022691"/>
    </source>
</evidence>
<dbReference type="PIRSF" id="PIRSF005739">
    <property type="entry name" value="O-mtase"/>
    <property type="match status" value="1"/>
</dbReference>
<keyword evidence="5" id="KW-0438">Lignin biosynthesis</keyword>
<dbReference type="AlphaFoldDB" id="V7AZL9"/>
<evidence type="ECO:0000256" key="7">
    <source>
        <dbReference type="ARBA" id="ARBA00045231"/>
    </source>
</evidence>
<evidence type="ECO:0000256" key="9">
    <source>
        <dbReference type="SAM" id="MobiDB-lite"/>
    </source>
</evidence>
<comment type="function">
    <text evidence="7">Catalyzes the conversion of caffeic acid to ferulic acid and of 5-hydroxyferulic acid to sinapic acid. The resulting products may subsequently be converted to the corresponding alcohols that are incorporated into lignins.</text>
</comment>
<dbReference type="Pfam" id="PF08100">
    <property type="entry name" value="Dimerisation"/>
    <property type="match status" value="1"/>
</dbReference>
<evidence type="ECO:0000256" key="1">
    <source>
        <dbReference type="ARBA" id="ARBA00004928"/>
    </source>
</evidence>
<dbReference type="GO" id="GO:0047763">
    <property type="term" value="F:caffeate O-methyltransferase activity"/>
    <property type="evidence" value="ECO:0007669"/>
    <property type="project" value="UniProtKB-EC"/>
</dbReference>
<dbReference type="InterPro" id="IPR036390">
    <property type="entry name" value="WH_DNA-bd_sf"/>
</dbReference>
<dbReference type="InterPro" id="IPR016461">
    <property type="entry name" value="COMT-like"/>
</dbReference>
<feature type="active site" description="Proton acceptor" evidence="8">
    <location>
        <position position="277"/>
    </location>
</feature>
<dbReference type="Proteomes" id="UP000000226">
    <property type="component" value="Chromosome 9"/>
</dbReference>
<dbReference type="InterPro" id="IPR012967">
    <property type="entry name" value="COMT_dimerisation"/>
</dbReference>
<dbReference type="SMR" id="V7AZL9"/>
<comment type="pathway">
    <text evidence="1">Aromatic compound metabolism; phenylpropanoid biosynthesis.</text>
</comment>
<feature type="domain" description="O-methyltransferase C-terminal" evidence="10">
    <location>
        <begin position="148"/>
        <end position="353"/>
    </location>
</feature>
<dbReference type="SUPFAM" id="SSF53335">
    <property type="entry name" value="S-adenosyl-L-methionine-dependent methyltransferases"/>
    <property type="match status" value="1"/>
</dbReference>
<dbReference type="GO" id="GO:0046983">
    <property type="term" value="F:protein dimerization activity"/>
    <property type="evidence" value="ECO:0007669"/>
    <property type="project" value="InterPro"/>
</dbReference>
<dbReference type="OMA" id="EHYFDWL"/>
<dbReference type="PROSITE" id="PS51683">
    <property type="entry name" value="SAM_OMT_II"/>
    <property type="match status" value="1"/>
</dbReference>
<evidence type="ECO:0000313" key="13">
    <source>
        <dbReference type="Proteomes" id="UP000000226"/>
    </source>
</evidence>
<dbReference type="Pfam" id="PF00891">
    <property type="entry name" value="Methyltransf_2"/>
    <property type="match status" value="1"/>
</dbReference>
<dbReference type="OrthoDB" id="1606438at2759"/>
<evidence type="ECO:0000256" key="2">
    <source>
        <dbReference type="ARBA" id="ARBA00022603"/>
    </source>
</evidence>
<organism evidence="12 13">
    <name type="scientific">Phaseolus vulgaris</name>
    <name type="common">Kidney bean</name>
    <name type="synonym">French bean</name>
    <dbReference type="NCBI Taxonomy" id="3885"/>
    <lineage>
        <taxon>Eukaryota</taxon>
        <taxon>Viridiplantae</taxon>
        <taxon>Streptophyta</taxon>
        <taxon>Embryophyta</taxon>
        <taxon>Tracheophyta</taxon>
        <taxon>Spermatophyta</taxon>
        <taxon>Magnoliopsida</taxon>
        <taxon>eudicotyledons</taxon>
        <taxon>Gunneridae</taxon>
        <taxon>Pentapetalae</taxon>
        <taxon>rosids</taxon>
        <taxon>fabids</taxon>
        <taxon>Fabales</taxon>
        <taxon>Fabaceae</taxon>
        <taxon>Papilionoideae</taxon>
        <taxon>50 kb inversion clade</taxon>
        <taxon>NPAAA clade</taxon>
        <taxon>indigoferoid/millettioid clade</taxon>
        <taxon>Phaseoleae</taxon>
        <taxon>Phaseolus</taxon>
    </lineage>
</organism>
<keyword evidence="4" id="KW-0949">S-adenosyl-L-methionine</keyword>
<keyword evidence="3" id="KW-0808">Transferase</keyword>
<evidence type="ECO:0000256" key="5">
    <source>
        <dbReference type="ARBA" id="ARBA00022733"/>
    </source>
</evidence>
<gene>
    <name evidence="12" type="ORF">PHAVU_009G259100g</name>
</gene>
<dbReference type="GO" id="GO:0032259">
    <property type="term" value="P:methylation"/>
    <property type="evidence" value="ECO:0007669"/>
    <property type="project" value="UniProtKB-KW"/>
</dbReference>
<sequence>MASLPDSTLNGEEKRMEEEIEDAESFSRAFQLMSSIVLSMALQTATELGVFEVLKEAGEGAKLSAKEIASKISCSNPEAASMLDRLLALLSSHSILNSSLASDHRVPPTFHRLYTITPVAAFFAPNSDGVSLGPMMALGQDKIFLQSWTELKDAIREGGVPFNRVYGTHAFDYSRSDSRFNKVFNTAMINHTTFMMKKVLESYKGFEGIKRLVDVGGGLGININLVTSKYPDIHGINFDLPHVIREAPSYPGVEHVEGDMFENVPKGDAIFMKWILHDWSDEDCVKLLKNCYDAIPDDGKVIVVEAVLPKIPETNNAYKAVAQLDVGMMTQHEGGKERCEEEFMELARAAGFSGIRYECHVNSLWVMEFFK</sequence>
<dbReference type="eggNOG" id="KOG3178">
    <property type="taxonomic scope" value="Eukaryota"/>
</dbReference>
<evidence type="ECO:0000256" key="6">
    <source>
        <dbReference type="ARBA" id="ARBA00039011"/>
    </source>
</evidence>
<feature type="compositionally biased region" description="Polar residues" evidence="9">
    <location>
        <begin position="1"/>
        <end position="10"/>
    </location>
</feature>
<dbReference type="STRING" id="3885.V7AZL9"/>
<dbReference type="GO" id="GO:0009809">
    <property type="term" value="P:lignin biosynthetic process"/>
    <property type="evidence" value="ECO:0007669"/>
    <property type="project" value="UniProtKB-KW"/>
</dbReference>
<evidence type="ECO:0000313" key="12">
    <source>
        <dbReference type="EMBL" id="ESW11024.1"/>
    </source>
</evidence>
<dbReference type="FunFam" id="3.40.50.150:FF:000061">
    <property type="entry name" value="Caffeic acid O-methyltransferase"/>
    <property type="match status" value="1"/>
</dbReference>
<evidence type="ECO:0000259" key="10">
    <source>
        <dbReference type="Pfam" id="PF00891"/>
    </source>
</evidence>
<evidence type="ECO:0000256" key="8">
    <source>
        <dbReference type="PIRSR" id="PIRSR005739-1"/>
    </source>
</evidence>
<dbReference type="EC" id="2.1.1.68" evidence="6"/>
<dbReference type="FunFam" id="1.10.10.10:FF:000357">
    <property type="entry name" value="Caffeic acid 3-O-methyltransferase"/>
    <property type="match status" value="1"/>
</dbReference>
<dbReference type="Gene3D" id="3.40.50.150">
    <property type="entry name" value="Vaccinia Virus protein VP39"/>
    <property type="match status" value="1"/>
</dbReference>
<keyword evidence="2" id="KW-0489">Methyltransferase</keyword>
<name>V7AZL9_PHAVU</name>
<accession>V7AZL9</accession>
<evidence type="ECO:0000259" key="11">
    <source>
        <dbReference type="Pfam" id="PF08100"/>
    </source>
</evidence>
<proteinExistence type="predicted"/>
<dbReference type="InterPro" id="IPR029063">
    <property type="entry name" value="SAM-dependent_MTases_sf"/>
</dbReference>
<dbReference type="Gramene" id="ESW11024">
    <property type="protein sequence ID" value="ESW11024"/>
    <property type="gene ID" value="PHAVU_009G259100g"/>
</dbReference>
<dbReference type="GO" id="GO:0008757">
    <property type="term" value="F:S-adenosylmethionine-dependent methyltransferase activity"/>
    <property type="evidence" value="ECO:0007669"/>
    <property type="project" value="UniProtKB-ARBA"/>
</dbReference>
<dbReference type="EMBL" id="CM002296">
    <property type="protein sequence ID" value="ESW11024.1"/>
    <property type="molecule type" value="Genomic_DNA"/>
</dbReference>
<reference evidence="13" key="1">
    <citation type="journal article" date="2014" name="Nat. Genet.">
        <title>A reference genome for common bean and genome-wide analysis of dual domestications.</title>
        <authorList>
            <person name="Schmutz J."/>
            <person name="McClean P.E."/>
            <person name="Mamidi S."/>
            <person name="Wu G.A."/>
            <person name="Cannon S.B."/>
            <person name="Grimwood J."/>
            <person name="Jenkins J."/>
            <person name="Shu S."/>
            <person name="Song Q."/>
            <person name="Chavarro C."/>
            <person name="Torres-Torres M."/>
            <person name="Geffroy V."/>
            <person name="Moghaddam S.M."/>
            <person name="Gao D."/>
            <person name="Abernathy B."/>
            <person name="Barry K."/>
            <person name="Blair M."/>
            <person name="Brick M.A."/>
            <person name="Chovatia M."/>
            <person name="Gepts P."/>
            <person name="Goodstein D.M."/>
            <person name="Gonzales M."/>
            <person name="Hellsten U."/>
            <person name="Hyten D.L."/>
            <person name="Jia G."/>
            <person name="Kelly J.D."/>
            <person name="Kudrna D."/>
            <person name="Lee R."/>
            <person name="Richard M.M."/>
            <person name="Miklas P.N."/>
            <person name="Osorno J.M."/>
            <person name="Rodrigues J."/>
            <person name="Thareau V."/>
            <person name="Urrea C.A."/>
            <person name="Wang M."/>
            <person name="Yu Y."/>
            <person name="Zhang M."/>
            <person name="Wing R.A."/>
            <person name="Cregan P.B."/>
            <person name="Rokhsar D.S."/>
            <person name="Jackson S.A."/>
        </authorList>
    </citation>
    <scope>NUCLEOTIDE SEQUENCE [LARGE SCALE GENOMIC DNA]</scope>
    <source>
        <strain evidence="13">cv. G19833</strain>
    </source>
</reference>
<dbReference type="Gene3D" id="1.10.10.10">
    <property type="entry name" value="Winged helix-like DNA-binding domain superfamily/Winged helix DNA-binding domain"/>
    <property type="match status" value="1"/>
</dbReference>
<protein>
    <recommendedName>
        <fullName evidence="6">caffeate O-methyltransferase</fullName>
        <ecNumber evidence="6">2.1.1.68</ecNumber>
    </recommendedName>
</protein>
<feature type="region of interest" description="Disordered" evidence="9">
    <location>
        <begin position="1"/>
        <end position="20"/>
    </location>
</feature>
<keyword evidence="13" id="KW-1185">Reference proteome</keyword>
<dbReference type="InterPro" id="IPR001077">
    <property type="entry name" value="COMT_C"/>
</dbReference>
<dbReference type="SUPFAM" id="SSF46785">
    <property type="entry name" value="Winged helix' DNA-binding domain"/>
    <property type="match status" value="1"/>
</dbReference>
<feature type="domain" description="O-methyltransferase dimerisation" evidence="11">
    <location>
        <begin position="31"/>
        <end position="124"/>
    </location>
</feature>
<evidence type="ECO:0000256" key="3">
    <source>
        <dbReference type="ARBA" id="ARBA00022679"/>
    </source>
</evidence>
<dbReference type="PANTHER" id="PTHR11746">
    <property type="entry name" value="O-METHYLTRANSFERASE"/>
    <property type="match status" value="1"/>
</dbReference>